<evidence type="ECO:0000313" key="5">
    <source>
        <dbReference type="EMBL" id="KAJ5087354.1"/>
    </source>
</evidence>
<dbReference type="Gene3D" id="1.25.40.10">
    <property type="entry name" value="Tetratricopeptide repeat domain"/>
    <property type="match status" value="1"/>
</dbReference>
<comment type="subcellular location">
    <subcellularLocation>
        <location evidence="1">Nucleus</location>
    </subcellularLocation>
</comment>
<dbReference type="Proteomes" id="UP001149165">
    <property type="component" value="Unassembled WGS sequence"/>
</dbReference>
<evidence type="ECO:0000256" key="1">
    <source>
        <dbReference type="ARBA" id="ARBA00004123"/>
    </source>
</evidence>
<dbReference type="AlphaFoldDB" id="A0A9W9ET35"/>
<keyword evidence="3" id="KW-0539">Nucleus</keyword>
<accession>A0A9W9ET35</accession>
<proteinExistence type="inferred from homology"/>
<reference evidence="5" key="2">
    <citation type="journal article" date="2023" name="IMA Fungus">
        <title>Comparative genomic study of the Penicillium genus elucidates a diverse pangenome and 15 lateral gene transfer events.</title>
        <authorList>
            <person name="Petersen C."/>
            <person name="Sorensen T."/>
            <person name="Nielsen M.R."/>
            <person name="Sondergaard T.E."/>
            <person name="Sorensen J.L."/>
            <person name="Fitzpatrick D.A."/>
            <person name="Frisvad J.C."/>
            <person name="Nielsen K.L."/>
        </authorList>
    </citation>
    <scope>NUCLEOTIDE SEQUENCE</scope>
    <source>
        <strain evidence="5">IBT 30069</strain>
    </source>
</reference>
<evidence type="ECO:0000313" key="6">
    <source>
        <dbReference type="Proteomes" id="UP001149165"/>
    </source>
</evidence>
<dbReference type="SUPFAM" id="SSF48452">
    <property type="entry name" value="TPR-like"/>
    <property type="match status" value="1"/>
</dbReference>
<reference evidence="5" key="1">
    <citation type="submission" date="2022-11" db="EMBL/GenBank/DDBJ databases">
        <authorList>
            <person name="Petersen C."/>
        </authorList>
    </citation>
    <scope>NUCLEOTIDE SEQUENCE</scope>
    <source>
        <strain evidence="5">IBT 30069</strain>
    </source>
</reference>
<feature type="compositionally biased region" description="Polar residues" evidence="4">
    <location>
        <begin position="102"/>
        <end position="122"/>
    </location>
</feature>
<sequence>MESSDSKDKPSVPKFSSFKPPPPASDTRAHSVHRHRSTRETESRRSKHSSHRDRSESIQRSDRTDREKYHERDYSSRRHRHESSDRRHQSTTHSQSREHRSSSLNIRSTETTQASEPSLEPSTQIGQYEKGEQQSASSSTLGFFIDLKADEGIRKYGIGNKWDIPNYRRSGGGYVLGMGLTHKIDRDQSVGDYVVLRPAAQADSSRKTVSKNPLSEVSKLPPPEFRITQKGSSQLDPSADYVSFDTDDWGKPPSFRFELARHEFYEEYETDANWNVWDLDPETETDRQRADAIDLDAERKARSAILWKAVQDNPEDVGAWLRLVDHQAMLILGPRDESHSLTRDERQSLADVKLSLCEKALAKAGESPHRDRLLLERLQTGAQLWSSQKLSEQWKATLHKNPQFISLWVKYLDFSQTDSPDFTFQQCLATHKECLRIVASASLADSSVQTYVFLRLTILYREAGYYEVAVGLWQAVLEFCCLKPASIDSVDTALSSFREFWETESPRIGEEGAKGWNSEQTPEVDPIITEYSTQVETSSILQSWTKAERERMGKCRKPGRSLDGSDSKVDDPYRVVLFSDFAEIVPLFGGFTKSDELIDAFLYFSQLPHLAFPSNLQSTRLWSGDNFLRNEFVEDSRLDIRCWQPPQVKQEDSSPVMEIEYPVEEQDECKPALPFLYPIQNYLHSTETLFADPTQWFYSFQWWGGSCPVQPQLERRELAQRTLQLLINRHPEDEELAEYSLAFELTCNPVMAKKMAKKLLKDRSSMLRLWNALAMMEVRTNNNEKALQIWSTALATSFKWKETAKQIQRSILWQSWVWYYIEQGDDTAASYILHSITDEKIDPAKIPQVGQPTPVFSPTDTVRSQKLLSASQEDALFLRDSHAYVASTECIGLVYYLMGWPFNTSVDIYDNAVSKLRQLPSELEDFKAFTAELLHQARARLFYRHMHRDPHMRTWKPVEFRDKLQESIALFPHNTIFSTLCMWNESRMLRIDRLRNLENFTKQDSNQRYQLDQMVSTALRPQTVSISTYLLPIWTEISTRGNNSGEYWIVRPLFEKALGEVLNPTDFRAGDAAVRSRFGENSARSNLSIWKLYILYELYHVKDLAAAKSVFFRAIQACPWSKELIMFAFEHLRGDMPHLSGVIAGKVEGLSVEDLRRLFLVLEERQLRLHLNIKDELISQAAEELQADEEMEDAPSMET</sequence>
<dbReference type="InterPro" id="IPR013633">
    <property type="entry name" value="NRDE-2"/>
</dbReference>
<dbReference type="PANTHER" id="PTHR13471:SF0">
    <property type="entry name" value="NUCLEAR EXOSOME REGULATOR NRDE2"/>
    <property type="match status" value="1"/>
</dbReference>
<feature type="compositionally biased region" description="Basic and acidic residues" evidence="4">
    <location>
        <begin position="52"/>
        <end position="88"/>
    </location>
</feature>
<dbReference type="InterPro" id="IPR011990">
    <property type="entry name" value="TPR-like_helical_dom_sf"/>
</dbReference>
<organism evidence="5 6">
    <name type="scientific">Penicillium angulare</name>
    <dbReference type="NCBI Taxonomy" id="116970"/>
    <lineage>
        <taxon>Eukaryota</taxon>
        <taxon>Fungi</taxon>
        <taxon>Dikarya</taxon>
        <taxon>Ascomycota</taxon>
        <taxon>Pezizomycotina</taxon>
        <taxon>Eurotiomycetes</taxon>
        <taxon>Eurotiomycetidae</taxon>
        <taxon>Eurotiales</taxon>
        <taxon>Aspergillaceae</taxon>
        <taxon>Penicillium</taxon>
    </lineage>
</organism>
<evidence type="ECO:0000256" key="2">
    <source>
        <dbReference type="ARBA" id="ARBA00009265"/>
    </source>
</evidence>
<protein>
    <submittedName>
        <fullName evidence="5">Uncharacterized protein</fullName>
    </submittedName>
</protein>
<feature type="region of interest" description="Disordered" evidence="4">
    <location>
        <begin position="201"/>
        <end position="237"/>
    </location>
</feature>
<dbReference type="EMBL" id="JAPQKH010000007">
    <property type="protein sequence ID" value="KAJ5087354.1"/>
    <property type="molecule type" value="Genomic_DNA"/>
</dbReference>
<dbReference type="GO" id="GO:0071013">
    <property type="term" value="C:catalytic step 2 spliceosome"/>
    <property type="evidence" value="ECO:0007669"/>
    <property type="project" value="TreeGrafter"/>
</dbReference>
<dbReference type="OrthoDB" id="297219at2759"/>
<feature type="compositionally biased region" description="Basic and acidic residues" evidence="4">
    <location>
        <begin position="1"/>
        <end position="11"/>
    </location>
</feature>
<comment type="caution">
    <text evidence="5">The sequence shown here is derived from an EMBL/GenBank/DDBJ whole genome shotgun (WGS) entry which is preliminary data.</text>
</comment>
<name>A0A9W9ET35_9EURO</name>
<evidence type="ECO:0000256" key="4">
    <source>
        <dbReference type="SAM" id="MobiDB-lite"/>
    </source>
</evidence>
<comment type="similarity">
    <text evidence="2">Belongs to the NRDE2 family.</text>
</comment>
<feature type="region of interest" description="Disordered" evidence="4">
    <location>
        <begin position="1"/>
        <end position="122"/>
    </location>
</feature>
<dbReference type="GO" id="GO:0031048">
    <property type="term" value="P:regulatory ncRNA-mediated heterochromatin formation"/>
    <property type="evidence" value="ECO:0007669"/>
    <property type="project" value="TreeGrafter"/>
</dbReference>
<dbReference type="GO" id="GO:1902369">
    <property type="term" value="P:negative regulation of RNA catabolic process"/>
    <property type="evidence" value="ECO:0007669"/>
    <property type="project" value="TreeGrafter"/>
</dbReference>
<keyword evidence="6" id="KW-1185">Reference proteome</keyword>
<gene>
    <name evidence="5" type="ORF">N7456_010970</name>
</gene>
<evidence type="ECO:0000256" key="3">
    <source>
        <dbReference type="ARBA" id="ARBA00023242"/>
    </source>
</evidence>
<dbReference type="PANTHER" id="PTHR13471">
    <property type="entry name" value="TETRATRICOPEPTIDE-LIKE HELICAL"/>
    <property type="match status" value="1"/>
</dbReference>
<dbReference type="Pfam" id="PF08424">
    <property type="entry name" value="NRDE-2"/>
    <property type="match status" value="1"/>
</dbReference>